<sequence>MRADASRAPSLDDLRRRDEAVAAVLGWYRRAARNLPWRRTRDPYAILVSEVMLQQTQVARVVPRWEAWLERWPTAAALADAERHDVLGAWVGLGYNSRAVRLQDACAIVARDGWPTDAAGLRRLPGVGPYTAAAVASFAFGEAVAAVDTNVVRISERLALGTPEELLPPDDPATWNQAAMELGATICRARDAGCERCPAEPWCASAHAVEIRPRAAPGTRERFEDSTRYVRGRIVAAVTQGGPLPDDLDAERVERALAGLVRDGLLRRDQDGVVRVAGGREGADSGQAVR</sequence>
<dbReference type="PANTHER" id="PTHR42944:SF1">
    <property type="entry name" value="ADENINE DNA GLYCOSYLASE"/>
    <property type="match status" value="1"/>
</dbReference>
<keyword evidence="7" id="KW-0411">Iron-sulfur</keyword>
<evidence type="ECO:0000259" key="10">
    <source>
        <dbReference type="SMART" id="SM00478"/>
    </source>
</evidence>
<dbReference type="CDD" id="cd00056">
    <property type="entry name" value="ENDO3c"/>
    <property type="match status" value="1"/>
</dbReference>
<organism evidence="11 12">
    <name type="scientific">Patulibacter brassicae</name>
    <dbReference type="NCBI Taxonomy" id="1705717"/>
    <lineage>
        <taxon>Bacteria</taxon>
        <taxon>Bacillati</taxon>
        <taxon>Actinomycetota</taxon>
        <taxon>Thermoleophilia</taxon>
        <taxon>Solirubrobacterales</taxon>
        <taxon>Patulibacteraceae</taxon>
        <taxon>Patulibacter</taxon>
    </lineage>
</organism>
<comment type="similarity">
    <text evidence="2">Belongs to the Nth/MutY family.</text>
</comment>
<protein>
    <submittedName>
        <fullName evidence="11">A/G-specific adenine glycosylase</fullName>
    </submittedName>
</protein>
<dbReference type="InterPro" id="IPR023170">
    <property type="entry name" value="HhH_base_excis_C"/>
</dbReference>
<reference evidence="11 12" key="1">
    <citation type="submission" date="2023-11" db="EMBL/GenBank/DDBJ databases">
        <authorList>
            <person name="Xu M."/>
            <person name="Jiang T."/>
        </authorList>
    </citation>
    <scope>NUCLEOTIDE SEQUENCE [LARGE SCALE GENOMIC DNA]</scope>
    <source>
        <strain evidence="11 12">SD</strain>
    </source>
</reference>
<keyword evidence="8" id="KW-0234">DNA repair</keyword>
<evidence type="ECO:0000256" key="5">
    <source>
        <dbReference type="ARBA" id="ARBA00022801"/>
    </source>
</evidence>
<dbReference type="RefSeq" id="WP_319952720.1">
    <property type="nucleotide sequence ID" value="NZ_JAXAVX010000001.1"/>
</dbReference>
<dbReference type="InterPro" id="IPR003265">
    <property type="entry name" value="HhH-GPD_domain"/>
</dbReference>
<evidence type="ECO:0000256" key="1">
    <source>
        <dbReference type="ARBA" id="ARBA00001966"/>
    </source>
</evidence>
<evidence type="ECO:0000256" key="6">
    <source>
        <dbReference type="ARBA" id="ARBA00023004"/>
    </source>
</evidence>
<comment type="caution">
    <text evidence="11">The sequence shown here is derived from an EMBL/GenBank/DDBJ whole genome shotgun (WGS) entry which is preliminary data.</text>
</comment>
<dbReference type="SMART" id="SM00478">
    <property type="entry name" value="ENDO3c"/>
    <property type="match status" value="1"/>
</dbReference>
<feature type="domain" description="HhH-GPD" evidence="10">
    <location>
        <begin position="52"/>
        <end position="185"/>
    </location>
</feature>
<dbReference type="Proteomes" id="UP001277761">
    <property type="component" value="Unassembled WGS sequence"/>
</dbReference>
<dbReference type="InterPro" id="IPR044298">
    <property type="entry name" value="MIG/MutY"/>
</dbReference>
<dbReference type="PANTHER" id="PTHR42944">
    <property type="entry name" value="ADENINE DNA GLYCOSYLASE"/>
    <property type="match status" value="1"/>
</dbReference>
<name>A0ABU4VHF6_9ACTN</name>
<gene>
    <name evidence="11" type="ORF">SK069_03130</name>
</gene>
<keyword evidence="6" id="KW-0408">Iron</keyword>
<keyword evidence="5" id="KW-0378">Hydrolase</keyword>
<evidence type="ECO:0000256" key="9">
    <source>
        <dbReference type="ARBA" id="ARBA00023295"/>
    </source>
</evidence>
<evidence type="ECO:0000313" key="12">
    <source>
        <dbReference type="Proteomes" id="UP001277761"/>
    </source>
</evidence>
<evidence type="ECO:0000256" key="4">
    <source>
        <dbReference type="ARBA" id="ARBA00022763"/>
    </source>
</evidence>
<keyword evidence="12" id="KW-1185">Reference proteome</keyword>
<dbReference type="SUPFAM" id="SSF48150">
    <property type="entry name" value="DNA-glycosylase"/>
    <property type="match status" value="1"/>
</dbReference>
<keyword evidence="9" id="KW-0326">Glycosidase</keyword>
<proteinExistence type="inferred from homology"/>
<dbReference type="Gene3D" id="1.10.340.30">
    <property type="entry name" value="Hypothetical protein, domain 2"/>
    <property type="match status" value="1"/>
</dbReference>
<evidence type="ECO:0000313" key="11">
    <source>
        <dbReference type="EMBL" id="MDX8150574.1"/>
    </source>
</evidence>
<dbReference type="Pfam" id="PF00730">
    <property type="entry name" value="HhH-GPD"/>
    <property type="match status" value="1"/>
</dbReference>
<evidence type="ECO:0000256" key="3">
    <source>
        <dbReference type="ARBA" id="ARBA00022723"/>
    </source>
</evidence>
<evidence type="ECO:0000256" key="2">
    <source>
        <dbReference type="ARBA" id="ARBA00008343"/>
    </source>
</evidence>
<evidence type="ECO:0000256" key="7">
    <source>
        <dbReference type="ARBA" id="ARBA00023014"/>
    </source>
</evidence>
<keyword evidence="3" id="KW-0479">Metal-binding</keyword>
<accession>A0ABU4VHF6</accession>
<keyword evidence="4" id="KW-0227">DNA damage</keyword>
<dbReference type="EMBL" id="JAXAVX010000001">
    <property type="protein sequence ID" value="MDX8150574.1"/>
    <property type="molecule type" value="Genomic_DNA"/>
</dbReference>
<dbReference type="Gene3D" id="1.10.1670.10">
    <property type="entry name" value="Helix-hairpin-Helix base-excision DNA repair enzymes (C-terminal)"/>
    <property type="match status" value="1"/>
</dbReference>
<evidence type="ECO:0000256" key="8">
    <source>
        <dbReference type="ARBA" id="ARBA00023204"/>
    </source>
</evidence>
<comment type="cofactor">
    <cofactor evidence="1">
        <name>[4Fe-4S] cluster</name>
        <dbReference type="ChEBI" id="CHEBI:49883"/>
    </cofactor>
</comment>
<dbReference type="InterPro" id="IPR011257">
    <property type="entry name" value="DNA_glycosylase"/>
</dbReference>